<dbReference type="PROSITE" id="PS00108">
    <property type="entry name" value="PROTEIN_KINASE_ST"/>
    <property type="match status" value="1"/>
</dbReference>
<evidence type="ECO:0000259" key="9">
    <source>
        <dbReference type="PROSITE" id="PS50011"/>
    </source>
</evidence>
<keyword evidence="11" id="KW-1185">Reference proteome</keyword>
<sequence length="369" mass="40257">MNELKQLGRYQLLRVLGRGAMGLVYEGVDPKLNRRVAIKVIHMGRIDDPALRAEYSARFTQEAQAVARLNHPNIVTVYDFGEENGEAYLVMELIAGEELGSYFDDSQVFSLDFTLEDSVRMTCELLDAVDYAHQQGIIHRDIKPANIMLSGQLRVKLTDFGVARMQDVNTMHTEAGTMVGTPSYMSPEQITGQAVGPRSDIFAVGIILYQFLTGEKPFVGQGLFAVQQKIVYEQPELPSTLSPLISPAFDRVVLRALAKRPEDRYPSARSFKEDLKRALNGEEVGLDDTMPPQARMQNAFLAGTGAASGAVHGMGAPSTLPPFQPYAAGEDPDATQISGVGLPLPTPPGLDQDATVVTTPPGVRPDVKR</sequence>
<dbReference type="GO" id="GO:0004674">
    <property type="term" value="F:protein serine/threonine kinase activity"/>
    <property type="evidence" value="ECO:0007669"/>
    <property type="project" value="UniProtKB-KW"/>
</dbReference>
<feature type="binding site" evidence="7">
    <location>
        <position position="39"/>
    </location>
    <ligand>
        <name>ATP</name>
        <dbReference type="ChEBI" id="CHEBI:30616"/>
    </ligand>
</feature>
<dbReference type="Gene3D" id="3.30.200.20">
    <property type="entry name" value="Phosphorylase Kinase, domain 1"/>
    <property type="match status" value="1"/>
</dbReference>
<dbReference type="AlphaFoldDB" id="A0A7X4HGV6"/>
<keyword evidence="2" id="KW-0723">Serine/threonine-protein kinase</keyword>
<evidence type="ECO:0000256" key="3">
    <source>
        <dbReference type="ARBA" id="ARBA00022679"/>
    </source>
</evidence>
<dbReference type="PANTHER" id="PTHR43289">
    <property type="entry name" value="MITOGEN-ACTIVATED PROTEIN KINASE KINASE KINASE 20-RELATED"/>
    <property type="match status" value="1"/>
</dbReference>
<dbReference type="PROSITE" id="PS00107">
    <property type="entry name" value="PROTEIN_KINASE_ATP"/>
    <property type="match status" value="1"/>
</dbReference>
<dbReference type="SUPFAM" id="SSF56112">
    <property type="entry name" value="Protein kinase-like (PK-like)"/>
    <property type="match status" value="1"/>
</dbReference>
<dbReference type="RefSeq" id="WP_161075309.1">
    <property type="nucleotide sequence ID" value="NZ_CP086370.1"/>
</dbReference>
<keyword evidence="3" id="KW-0808">Transferase</keyword>
<evidence type="ECO:0000256" key="2">
    <source>
        <dbReference type="ARBA" id="ARBA00022527"/>
    </source>
</evidence>
<dbReference type="InterPro" id="IPR000719">
    <property type="entry name" value="Prot_kinase_dom"/>
</dbReference>
<dbReference type="SMART" id="SM00220">
    <property type="entry name" value="S_TKc"/>
    <property type="match status" value="1"/>
</dbReference>
<keyword evidence="4 7" id="KW-0547">Nucleotide-binding</keyword>
<dbReference type="PROSITE" id="PS50011">
    <property type="entry name" value="PROTEIN_KINASE_DOM"/>
    <property type="match status" value="1"/>
</dbReference>
<keyword evidence="6 7" id="KW-0067">ATP-binding</keyword>
<keyword evidence="5 10" id="KW-0418">Kinase</keyword>
<name>A0A7X4HGV6_9BURK</name>
<dbReference type="PANTHER" id="PTHR43289:SF30">
    <property type="entry name" value="NON-SPECIFIC SERINE_THREONINE PROTEIN KINASE"/>
    <property type="match status" value="1"/>
</dbReference>
<reference evidence="10 11" key="1">
    <citation type="submission" date="2019-12" db="EMBL/GenBank/DDBJ databases">
        <title>Novel species isolated from a subtropical stream in China.</title>
        <authorList>
            <person name="Lu H."/>
        </authorList>
    </citation>
    <scope>NUCLEOTIDE SEQUENCE [LARGE SCALE GENOMIC DNA]</scope>
    <source>
        <strain evidence="10 11">FT127W</strain>
    </source>
</reference>
<dbReference type="FunFam" id="1.10.510.10:FF:000021">
    <property type="entry name" value="Serine/threonine protein kinase"/>
    <property type="match status" value="1"/>
</dbReference>
<feature type="domain" description="Protein kinase" evidence="9">
    <location>
        <begin position="10"/>
        <end position="279"/>
    </location>
</feature>
<accession>A0A7X4HGV6</accession>
<dbReference type="Proteomes" id="UP000450676">
    <property type="component" value="Unassembled WGS sequence"/>
</dbReference>
<dbReference type="EMBL" id="WWCU01000052">
    <property type="protein sequence ID" value="MYN11031.1"/>
    <property type="molecule type" value="Genomic_DNA"/>
</dbReference>
<evidence type="ECO:0000256" key="7">
    <source>
        <dbReference type="PROSITE-ProRule" id="PRU10141"/>
    </source>
</evidence>
<dbReference type="Gene3D" id="1.10.510.10">
    <property type="entry name" value="Transferase(Phosphotransferase) domain 1"/>
    <property type="match status" value="1"/>
</dbReference>
<evidence type="ECO:0000256" key="4">
    <source>
        <dbReference type="ARBA" id="ARBA00022741"/>
    </source>
</evidence>
<evidence type="ECO:0000256" key="5">
    <source>
        <dbReference type="ARBA" id="ARBA00022777"/>
    </source>
</evidence>
<proteinExistence type="predicted"/>
<dbReference type="CDD" id="cd14014">
    <property type="entry name" value="STKc_PknB_like"/>
    <property type="match status" value="1"/>
</dbReference>
<dbReference type="InterPro" id="IPR017441">
    <property type="entry name" value="Protein_kinase_ATP_BS"/>
</dbReference>
<evidence type="ECO:0000313" key="10">
    <source>
        <dbReference type="EMBL" id="MYN11031.1"/>
    </source>
</evidence>
<organism evidence="10 11">
    <name type="scientific">Pseudoduganella aquatica</name>
    <dbReference type="NCBI Taxonomy" id="2660641"/>
    <lineage>
        <taxon>Bacteria</taxon>
        <taxon>Pseudomonadati</taxon>
        <taxon>Pseudomonadota</taxon>
        <taxon>Betaproteobacteria</taxon>
        <taxon>Burkholderiales</taxon>
        <taxon>Oxalobacteraceae</taxon>
        <taxon>Telluria group</taxon>
        <taxon>Pseudoduganella</taxon>
    </lineage>
</organism>
<dbReference type="InterPro" id="IPR008271">
    <property type="entry name" value="Ser/Thr_kinase_AS"/>
</dbReference>
<evidence type="ECO:0000256" key="1">
    <source>
        <dbReference type="ARBA" id="ARBA00012513"/>
    </source>
</evidence>
<comment type="caution">
    <text evidence="10">The sequence shown here is derived from an EMBL/GenBank/DDBJ whole genome shotgun (WGS) entry which is preliminary data.</text>
</comment>
<feature type="region of interest" description="Disordered" evidence="8">
    <location>
        <begin position="321"/>
        <end position="369"/>
    </location>
</feature>
<dbReference type="Pfam" id="PF00069">
    <property type="entry name" value="Pkinase"/>
    <property type="match status" value="1"/>
</dbReference>
<evidence type="ECO:0000256" key="8">
    <source>
        <dbReference type="SAM" id="MobiDB-lite"/>
    </source>
</evidence>
<dbReference type="GO" id="GO:0005524">
    <property type="term" value="F:ATP binding"/>
    <property type="evidence" value="ECO:0007669"/>
    <property type="project" value="UniProtKB-UniRule"/>
</dbReference>
<evidence type="ECO:0000313" key="11">
    <source>
        <dbReference type="Proteomes" id="UP000450676"/>
    </source>
</evidence>
<dbReference type="EC" id="2.7.11.1" evidence="1"/>
<evidence type="ECO:0000256" key="6">
    <source>
        <dbReference type="ARBA" id="ARBA00022840"/>
    </source>
</evidence>
<dbReference type="InterPro" id="IPR011009">
    <property type="entry name" value="Kinase-like_dom_sf"/>
</dbReference>
<gene>
    <name evidence="10" type="ORF">GTP77_27305</name>
</gene>
<protein>
    <recommendedName>
        <fullName evidence="1">non-specific serine/threonine protein kinase</fullName>
        <ecNumber evidence="1">2.7.11.1</ecNumber>
    </recommendedName>
</protein>